<name>A0A4U5NVE0_STECR</name>
<proteinExistence type="predicted"/>
<dbReference type="AlphaFoldDB" id="A0A4U5NVE0"/>
<protein>
    <submittedName>
        <fullName evidence="1">Uncharacterized protein</fullName>
    </submittedName>
</protein>
<comment type="caution">
    <text evidence="1">The sequence shown here is derived from an EMBL/GenBank/DDBJ whole genome shotgun (WGS) entry which is preliminary data.</text>
</comment>
<evidence type="ECO:0000313" key="2">
    <source>
        <dbReference type="Proteomes" id="UP000298663"/>
    </source>
</evidence>
<sequence>MSYHLRNLVTSDFDRFASVDEDDESLARPPLASLRADSAQRNSRLLEIVARSLLKAQILTIPGELPENCEGSTSLRSTKAFRRNCGLTWFARCRSSLRLPDSALTRSRGPFR</sequence>
<dbReference type="EMBL" id="AZBU02000003">
    <property type="protein sequence ID" value="TKR87163.1"/>
    <property type="molecule type" value="Genomic_DNA"/>
</dbReference>
<dbReference type="Proteomes" id="UP000298663">
    <property type="component" value="Unassembled WGS sequence"/>
</dbReference>
<reference evidence="1 2" key="1">
    <citation type="journal article" date="2015" name="Genome Biol.">
        <title>Comparative genomics of Steinernema reveals deeply conserved gene regulatory networks.</title>
        <authorList>
            <person name="Dillman A.R."/>
            <person name="Macchietto M."/>
            <person name="Porter C.F."/>
            <person name="Rogers A."/>
            <person name="Williams B."/>
            <person name="Antoshechkin I."/>
            <person name="Lee M.M."/>
            <person name="Goodwin Z."/>
            <person name="Lu X."/>
            <person name="Lewis E.E."/>
            <person name="Goodrich-Blair H."/>
            <person name="Stock S.P."/>
            <person name="Adams B.J."/>
            <person name="Sternberg P.W."/>
            <person name="Mortazavi A."/>
        </authorList>
    </citation>
    <scope>NUCLEOTIDE SEQUENCE [LARGE SCALE GENOMIC DNA]</scope>
    <source>
        <strain evidence="1 2">ALL</strain>
    </source>
</reference>
<evidence type="ECO:0000313" key="1">
    <source>
        <dbReference type="EMBL" id="TKR87163.1"/>
    </source>
</evidence>
<reference evidence="1 2" key="2">
    <citation type="journal article" date="2019" name="G3 (Bethesda)">
        <title>Hybrid Assembly of the Genome of the Entomopathogenic Nematode Steinernema carpocapsae Identifies the X-Chromosome.</title>
        <authorList>
            <person name="Serra L."/>
            <person name="Macchietto M."/>
            <person name="Macias-Munoz A."/>
            <person name="McGill C.J."/>
            <person name="Rodriguez I.M."/>
            <person name="Rodriguez B."/>
            <person name="Murad R."/>
            <person name="Mortazavi A."/>
        </authorList>
    </citation>
    <scope>NUCLEOTIDE SEQUENCE [LARGE SCALE GENOMIC DNA]</scope>
    <source>
        <strain evidence="1 2">ALL</strain>
    </source>
</reference>
<organism evidence="1 2">
    <name type="scientific">Steinernema carpocapsae</name>
    <name type="common">Entomopathogenic nematode</name>
    <dbReference type="NCBI Taxonomy" id="34508"/>
    <lineage>
        <taxon>Eukaryota</taxon>
        <taxon>Metazoa</taxon>
        <taxon>Ecdysozoa</taxon>
        <taxon>Nematoda</taxon>
        <taxon>Chromadorea</taxon>
        <taxon>Rhabditida</taxon>
        <taxon>Tylenchina</taxon>
        <taxon>Panagrolaimomorpha</taxon>
        <taxon>Strongyloidoidea</taxon>
        <taxon>Steinernematidae</taxon>
        <taxon>Steinernema</taxon>
    </lineage>
</organism>
<keyword evidence="2" id="KW-1185">Reference proteome</keyword>
<gene>
    <name evidence="1" type="ORF">L596_011611</name>
</gene>
<accession>A0A4U5NVE0</accession>